<feature type="transmembrane region" description="Helical" evidence="2">
    <location>
        <begin position="26"/>
        <end position="47"/>
    </location>
</feature>
<name>A0A7X0SGY3_9BACL</name>
<dbReference type="EMBL" id="JACJVO010000002">
    <property type="protein sequence ID" value="MBB6729748.1"/>
    <property type="molecule type" value="Genomic_DNA"/>
</dbReference>
<feature type="region of interest" description="Disordered" evidence="1">
    <location>
        <begin position="127"/>
        <end position="231"/>
    </location>
</feature>
<evidence type="ECO:0000313" key="3">
    <source>
        <dbReference type="EMBL" id="MBB6729748.1"/>
    </source>
</evidence>
<dbReference type="Pfam" id="PF07454">
    <property type="entry name" value="SpoIIP"/>
    <property type="match status" value="1"/>
</dbReference>
<dbReference type="Proteomes" id="UP000564644">
    <property type="component" value="Unassembled WGS sequence"/>
</dbReference>
<evidence type="ECO:0000256" key="1">
    <source>
        <dbReference type="SAM" id="MobiDB-lite"/>
    </source>
</evidence>
<gene>
    <name evidence="3" type="ORF">H7C18_02415</name>
</gene>
<reference evidence="3 4" key="1">
    <citation type="submission" date="2020-08" db="EMBL/GenBank/DDBJ databases">
        <title>Cohnella phylogeny.</title>
        <authorList>
            <person name="Dunlap C."/>
        </authorList>
    </citation>
    <scope>NUCLEOTIDE SEQUENCE [LARGE SCALE GENOMIC DNA]</scope>
    <source>
        <strain evidence="3 4">CBP 2801</strain>
    </source>
</reference>
<dbReference type="RefSeq" id="WP_185127410.1">
    <property type="nucleotide sequence ID" value="NZ_JACJVO010000002.1"/>
</dbReference>
<keyword evidence="2" id="KW-0812">Transmembrane</keyword>
<dbReference type="NCBIfam" id="TIGR02867">
    <property type="entry name" value="spore_II_P"/>
    <property type="match status" value="1"/>
</dbReference>
<keyword evidence="2" id="KW-1133">Transmembrane helix</keyword>
<proteinExistence type="predicted"/>
<evidence type="ECO:0000256" key="2">
    <source>
        <dbReference type="SAM" id="Phobius"/>
    </source>
</evidence>
<keyword evidence="4" id="KW-1185">Reference proteome</keyword>
<dbReference type="SUPFAM" id="SSF53187">
    <property type="entry name" value="Zn-dependent exopeptidases"/>
    <property type="match status" value="1"/>
</dbReference>
<keyword evidence="2" id="KW-0472">Membrane</keyword>
<evidence type="ECO:0000313" key="4">
    <source>
        <dbReference type="Proteomes" id="UP000564644"/>
    </source>
</evidence>
<dbReference type="InterPro" id="IPR010897">
    <property type="entry name" value="Spore_II_P"/>
</dbReference>
<feature type="compositionally biased region" description="Low complexity" evidence="1">
    <location>
        <begin position="149"/>
        <end position="160"/>
    </location>
</feature>
<dbReference type="AlphaFoldDB" id="A0A7X0SGY3"/>
<feature type="compositionally biased region" description="Gly residues" evidence="1">
    <location>
        <begin position="171"/>
        <end position="193"/>
    </location>
</feature>
<sequence length="457" mass="47804">MRRIVVLRRSGRTPHKPRAFLATGKAYAVISFCSMIAFVLLGVGGALQTRLAPSPVQSMKGFAASVSNSFFSSLLSMELPHMDKQVEKSPFSGEQMAAFLVRFMTDLNPNDPKSLLEIGMPAVNGDDAVLLRPGSGGDGEAPEDRSPDGDGSAGADDAGSGSDGDARGADASGGGGPGGADAGKDGAGAGPQDGAGDKPPVQKPDGGTSGGTASQDPGGGSSSSPPPASAETPVVFVYHSHNRESWFPELKAGIKDPNDSKTNITLVGKRLTDQLAKLGIGALHSDADYSSSVKDYNWNYSYKYSLQTVQEAMARNKGLKFFFDIHRDSLHRKDTTTTIDGKDYAQVFFIIGHRNPDWAENEAFANSIHQVLEKDYPGLSKGIWGKTAASGNGEYNQSVSPDSVLIEIGGVDNTLEECDRTADVLAKVIADIVRENGNAIKANGGSDTSGTAASNKS</sequence>
<protein>
    <submittedName>
        <fullName evidence="3">Stage II sporulation protein P</fullName>
    </submittedName>
</protein>
<comment type="caution">
    <text evidence="3">The sequence shown here is derived from an EMBL/GenBank/DDBJ whole genome shotgun (WGS) entry which is preliminary data.</text>
</comment>
<accession>A0A7X0SGY3</accession>
<organism evidence="3 4">
    <name type="scientific">Cohnella zeiphila</name>
    <dbReference type="NCBI Taxonomy" id="2761120"/>
    <lineage>
        <taxon>Bacteria</taxon>
        <taxon>Bacillati</taxon>
        <taxon>Bacillota</taxon>
        <taxon>Bacilli</taxon>
        <taxon>Bacillales</taxon>
        <taxon>Paenibacillaceae</taxon>
        <taxon>Cohnella</taxon>
    </lineage>
</organism>